<reference evidence="2" key="1">
    <citation type="submission" date="2024-04" db="EMBL/GenBank/DDBJ databases">
        <authorList>
            <person name="Shaw F."/>
            <person name="Minotto A."/>
        </authorList>
    </citation>
    <scope>NUCLEOTIDE SEQUENCE [LARGE SCALE GENOMIC DNA]</scope>
</reference>
<sequence length="701" mass="79460">MWTGEWWWNKQANLPDRATIAPIILASDKTKLSQFKGNQTAWPVYLSIGNIAKATRRQVSARATVLVGYIPVSKLQCFSSKARSVAGYRLFHHCMMKILEPLVEAGRNGIKMLCVDGCIRKVYPIVAAYVADHPEQCLIVNVKENHCPRGLVDPKQHGEPDACLLQNVDETLDILLRHAEGLNEPRFVTQGLHPVYEPFWKNLPHCNIFSCVTPDILHQLHKGIFKDHLVSWCAKLIGDDELDRRFKAMPDMPGLRHFKKGITSVSQWTGAEHKEMQKVFVALLSGAVSNEVLTVVQAVVDFIYYAQFQVHTTTTLRGLQHALQTFHDHKEIFQTLGIREHFNIAKIHSMLHYLEAIIQRGCLDSFNTELSERLHIDFTKEGYRAGNHRDYIAHMTTWLRRQEAMHLRSAFLQWLDQDAVGLCQPLPDTLTNSDTDSEPGDIDLDGLNAAPVEKVEKELPLVSPISGVTYRIAKNCPNPCTTLLELQGKYVATEFLPVFRSYVRSKLPCSPFLPTHLTRYEVYKQVKIEKLPNEFVGDITRFDRIRAVPMTAAKGRTRPVPAQFATALVIHDRELFKGRISGSLEGLRAARVRVIFKLPPQFGDLPHPLAYVEWYTAFNRVDTTTGMYTVSRSTRNRAPNASIVGVDQIYGACHLVPKFGSQIDRKWTVENVLNAATQFFVNPYLSIHTFASSELYTRGIN</sequence>
<protein>
    <submittedName>
        <fullName evidence="1">Uncharacterized protein</fullName>
    </submittedName>
</protein>
<dbReference type="Proteomes" id="UP001497453">
    <property type="component" value="Chromosome 6"/>
</dbReference>
<name>A0ABP1DVP5_9APHY</name>
<dbReference type="Pfam" id="PF18759">
    <property type="entry name" value="Plavaka"/>
    <property type="match status" value="1"/>
</dbReference>
<gene>
    <name evidence="1" type="ORF">GFSPODELE1_LOCUS8503</name>
</gene>
<accession>A0ABP1DVP5</accession>
<keyword evidence="2" id="KW-1185">Reference proteome</keyword>
<dbReference type="InterPro" id="IPR041078">
    <property type="entry name" value="Plavaka"/>
</dbReference>
<organism evidence="1 2">
    <name type="scientific">Somion occarium</name>
    <dbReference type="NCBI Taxonomy" id="3059160"/>
    <lineage>
        <taxon>Eukaryota</taxon>
        <taxon>Fungi</taxon>
        <taxon>Dikarya</taxon>
        <taxon>Basidiomycota</taxon>
        <taxon>Agaricomycotina</taxon>
        <taxon>Agaricomycetes</taxon>
        <taxon>Polyporales</taxon>
        <taxon>Cerrenaceae</taxon>
        <taxon>Somion</taxon>
    </lineage>
</organism>
<dbReference type="EMBL" id="OZ037949">
    <property type="protein sequence ID" value="CAL1711795.1"/>
    <property type="molecule type" value="Genomic_DNA"/>
</dbReference>
<proteinExistence type="predicted"/>
<evidence type="ECO:0000313" key="1">
    <source>
        <dbReference type="EMBL" id="CAL1711795.1"/>
    </source>
</evidence>
<evidence type="ECO:0000313" key="2">
    <source>
        <dbReference type="Proteomes" id="UP001497453"/>
    </source>
</evidence>